<reference evidence="5 6" key="1">
    <citation type="submission" date="2016-07" db="EMBL/GenBank/DDBJ databases">
        <title>Pervasive Adenine N6-methylation of Active Genes in Fungi.</title>
        <authorList>
            <consortium name="DOE Joint Genome Institute"/>
            <person name="Mondo S.J."/>
            <person name="Dannebaum R.O."/>
            <person name="Kuo R.C."/>
            <person name="Labutti K."/>
            <person name="Haridas S."/>
            <person name="Kuo A."/>
            <person name="Salamov A."/>
            <person name="Ahrendt S.R."/>
            <person name="Lipzen A."/>
            <person name="Sullivan W."/>
            <person name="Andreopoulos W.B."/>
            <person name="Clum A."/>
            <person name="Lindquist E."/>
            <person name="Daum C."/>
            <person name="Ramamoorthy G.K."/>
            <person name="Gryganskyi A."/>
            <person name="Culley D."/>
            <person name="Magnuson J.K."/>
            <person name="James T.Y."/>
            <person name="O'Malley M.A."/>
            <person name="Stajich J.E."/>
            <person name="Spatafora J.W."/>
            <person name="Visel A."/>
            <person name="Grigoriev I.V."/>
        </authorList>
    </citation>
    <scope>NUCLEOTIDE SEQUENCE [LARGE SCALE GENOMIC DNA]</scope>
    <source>
        <strain evidence="5 6">NRRL 3116</strain>
    </source>
</reference>
<proteinExistence type="predicted"/>
<dbReference type="SMART" id="SM00364">
    <property type="entry name" value="LRR_BAC"/>
    <property type="match status" value="6"/>
</dbReference>
<evidence type="ECO:0000313" key="5">
    <source>
        <dbReference type="EMBL" id="ORZ08071.1"/>
    </source>
</evidence>
<feature type="compositionally biased region" description="Low complexity" evidence="3">
    <location>
        <begin position="451"/>
        <end position="463"/>
    </location>
</feature>
<comment type="caution">
    <text evidence="5">The sequence shown here is derived from an EMBL/GenBank/DDBJ whole genome shotgun (WGS) entry which is preliminary data.</text>
</comment>
<dbReference type="STRING" id="64571.A0A1Y2GDY2"/>
<dbReference type="InParanoid" id="A0A1Y2GDY2"/>
<dbReference type="InterPro" id="IPR003591">
    <property type="entry name" value="Leu-rich_rpt_typical-subtyp"/>
</dbReference>
<dbReference type="GeneID" id="33570912"/>
<dbReference type="Gene3D" id="3.80.10.10">
    <property type="entry name" value="Ribonuclease Inhibitor"/>
    <property type="match status" value="3"/>
</dbReference>
<dbReference type="AlphaFoldDB" id="A0A1Y2GDY2"/>
<dbReference type="InterPro" id="IPR001611">
    <property type="entry name" value="Leu-rich_rpt"/>
</dbReference>
<evidence type="ECO:0000313" key="6">
    <source>
        <dbReference type="Proteomes" id="UP000193648"/>
    </source>
</evidence>
<dbReference type="InterPro" id="IPR055414">
    <property type="entry name" value="LRR_R13L4/SHOC2-like"/>
</dbReference>
<evidence type="ECO:0000256" key="3">
    <source>
        <dbReference type="SAM" id="MobiDB-lite"/>
    </source>
</evidence>
<name>A0A1Y2GDY2_9FUNG</name>
<dbReference type="PANTHER" id="PTHR48051:SF1">
    <property type="entry name" value="RAS SUPPRESSOR PROTEIN 1"/>
    <property type="match status" value="1"/>
</dbReference>
<dbReference type="SUPFAM" id="SSF52058">
    <property type="entry name" value="L domain-like"/>
    <property type="match status" value="1"/>
</dbReference>
<feature type="domain" description="Disease resistance R13L4/SHOC-2-like LRR" evidence="4">
    <location>
        <begin position="149"/>
        <end position="300"/>
    </location>
</feature>
<organism evidence="5 6">
    <name type="scientific">Lobosporangium transversale</name>
    <dbReference type="NCBI Taxonomy" id="64571"/>
    <lineage>
        <taxon>Eukaryota</taxon>
        <taxon>Fungi</taxon>
        <taxon>Fungi incertae sedis</taxon>
        <taxon>Mucoromycota</taxon>
        <taxon>Mortierellomycotina</taxon>
        <taxon>Mortierellomycetes</taxon>
        <taxon>Mortierellales</taxon>
        <taxon>Mortierellaceae</taxon>
        <taxon>Lobosporangium</taxon>
    </lineage>
</organism>
<dbReference type="SMART" id="SM00369">
    <property type="entry name" value="LRR_TYP"/>
    <property type="match status" value="12"/>
</dbReference>
<feature type="region of interest" description="Disordered" evidence="3">
    <location>
        <begin position="448"/>
        <end position="474"/>
    </location>
</feature>
<protein>
    <recommendedName>
        <fullName evidence="4">Disease resistance R13L4/SHOC-2-like LRR domain-containing protein</fullName>
    </recommendedName>
</protein>
<accession>A0A1Y2GDY2</accession>
<dbReference type="Pfam" id="PF13855">
    <property type="entry name" value="LRR_8"/>
    <property type="match status" value="1"/>
</dbReference>
<dbReference type="GO" id="GO:0005737">
    <property type="term" value="C:cytoplasm"/>
    <property type="evidence" value="ECO:0007669"/>
    <property type="project" value="TreeGrafter"/>
</dbReference>
<keyword evidence="2" id="KW-0677">Repeat</keyword>
<sequence length="689" mass="75634">MSRPSVREAIAAARAELAKSKAIRGGAEDERQAFVSSGVPGVKRTAPPPRSQTDVEILGHTQKSIRSLIANAKGTGIMNLSSRDLTEVPLEIWNMYHVDPDTVVVDFSSSGDAWYNAVDLTRLIAADNKITFIDTRIREFGALVTVDFRTNQLTTLPDEFGELKRLVNLNLSSNKFEVIPPVIFTLSTLVTLHLANNQLSGALNSDIGNLSHLEILDLTGNKLTELPQELSKLKAIRKLHLSKNNLKRLPINILTQMPKLTELEILDNKLSTLFSGFEQLPVGNDILLPSLTRLDARNSCIERITDIGTDVNNATKPKIQIPVLKELMLSQNMLSSIENLLMGTPQLYHLDVRANNFTTIPEGVLDLTDLRHLDMAGNRMEHVPSELGSMVDLTTFIWEHNPTRNVPRNVTTTEALMKLLKQRQETEASLSANAVRVESMAISSSHDGKEAISSASAPSHLSSTKAASSHAVATPASKKPIQNLNLAKKALKELSVGEIQEACSDPQTANLDFNALTFFPKTLQEVVGRTLTQISINHNKIAEFPFALSFPLLIKLDLSDNLITSLSTMTAADSAEVIGLNNFPNLNELHLSANRLTELPVWLPKTFPKLKTLNGSRNKIAVIDPKSFEGLVSLDLSGNEIGTLPPLLGNVRSIKSLSLDGNLFRVPRRQIMDQGTEAVMEYLRGRIPA</sequence>
<dbReference type="PANTHER" id="PTHR48051">
    <property type="match status" value="1"/>
</dbReference>
<dbReference type="PROSITE" id="PS51450">
    <property type="entry name" value="LRR"/>
    <property type="match status" value="5"/>
</dbReference>
<evidence type="ECO:0000256" key="1">
    <source>
        <dbReference type="ARBA" id="ARBA00022614"/>
    </source>
</evidence>
<dbReference type="OrthoDB" id="660555at2759"/>
<keyword evidence="1" id="KW-0433">Leucine-rich repeat</keyword>
<dbReference type="InterPro" id="IPR050216">
    <property type="entry name" value="LRR_domain-containing"/>
</dbReference>
<dbReference type="RefSeq" id="XP_021878305.1">
    <property type="nucleotide sequence ID" value="XM_022029069.1"/>
</dbReference>
<evidence type="ECO:0000259" key="4">
    <source>
        <dbReference type="Pfam" id="PF23598"/>
    </source>
</evidence>
<dbReference type="SUPFAM" id="SSF52047">
    <property type="entry name" value="RNI-like"/>
    <property type="match status" value="1"/>
</dbReference>
<dbReference type="EMBL" id="MCFF01000039">
    <property type="protein sequence ID" value="ORZ08071.1"/>
    <property type="molecule type" value="Genomic_DNA"/>
</dbReference>
<dbReference type="InterPro" id="IPR032675">
    <property type="entry name" value="LRR_dom_sf"/>
</dbReference>
<dbReference type="Pfam" id="PF23598">
    <property type="entry name" value="LRR_14"/>
    <property type="match status" value="1"/>
</dbReference>
<gene>
    <name evidence="5" type="ORF">BCR41DRAFT_399505</name>
</gene>
<keyword evidence="6" id="KW-1185">Reference proteome</keyword>
<dbReference type="Proteomes" id="UP000193648">
    <property type="component" value="Unassembled WGS sequence"/>
</dbReference>
<evidence type="ECO:0000256" key="2">
    <source>
        <dbReference type="ARBA" id="ARBA00022737"/>
    </source>
</evidence>